<dbReference type="GO" id="GO:0006355">
    <property type="term" value="P:regulation of DNA-templated transcription"/>
    <property type="evidence" value="ECO:0007669"/>
    <property type="project" value="InterPro"/>
</dbReference>
<dbReference type="PANTHER" id="PTHR48111:SF22">
    <property type="entry name" value="REGULATOR OF RPOS"/>
    <property type="match status" value="1"/>
</dbReference>
<feature type="domain" description="OmpR/PhoB-type" evidence="9">
    <location>
        <begin position="124"/>
        <end position="224"/>
    </location>
</feature>
<protein>
    <submittedName>
        <fullName evidence="10">Response regulator transcription factor</fullName>
    </submittedName>
</protein>
<dbReference type="GO" id="GO:0000156">
    <property type="term" value="F:phosphorelay response regulator activity"/>
    <property type="evidence" value="ECO:0007669"/>
    <property type="project" value="TreeGrafter"/>
</dbReference>
<dbReference type="InterPro" id="IPR001867">
    <property type="entry name" value="OmpR/PhoB-type_DNA-bd"/>
</dbReference>
<feature type="modified residue" description="4-aspartylphosphate" evidence="6">
    <location>
        <position position="51"/>
    </location>
</feature>
<dbReference type="SMART" id="SM00448">
    <property type="entry name" value="REC"/>
    <property type="match status" value="1"/>
</dbReference>
<dbReference type="InterPro" id="IPR001789">
    <property type="entry name" value="Sig_transdc_resp-reg_receiver"/>
</dbReference>
<dbReference type="PROSITE" id="PS50110">
    <property type="entry name" value="RESPONSE_REGULATORY"/>
    <property type="match status" value="1"/>
</dbReference>
<evidence type="ECO:0000256" key="2">
    <source>
        <dbReference type="ARBA" id="ARBA00023012"/>
    </source>
</evidence>
<dbReference type="Pfam" id="PF00486">
    <property type="entry name" value="Trans_reg_C"/>
    <property type="match status" value="1"/>
</dbReference>
<evidence type="ECO:0000256" key="6">
    <source>
        <dbReference type="PROSITE-ProRule" id="PRU00169"/>
    </source>
</evidence>
<dbReference type="CDD" id="cd00383">
    <property type="entry name" value="trans_reg_C"/>
    <property type="match status" value="1"/>
</dbReference>
<accession>A0AA49GUW0</accession>
<sequence>MKILVVEDEKGLAESITEYLSKESFVVEVVHEYETAHEKISLYTYDCVIVDLNLPDGNGFDIVSYAKQQSASTGIIIISARNAVEDKIKGLEIGSDDYLTKPFHLSELNARIKSLIRRRHFGGTNMMNYQEIRINLNARRVFVHDEEVVLSRKEYDLLMYFVSNIEVVLTKSAIAEHLYGDDIDTADSFDMLYSHIKNLRKKLAEKGCKDYIQSIYGIGYKFGIG</sequence>
<proteinExistence type="predicted"/>
<dbReference type="GO" id="GO:0005829">
    <property type="term" value="C:cytosol"/>
    <property type="evidence" value="ECO:0007669"/>
    <property type="project" value="TreeGrafter"/>
</dbReference>
<dbReference type="Pfam" id="PF00072">
    <property type="entry name" value="Response_reg"/>
    <property type="match status" value="1"/>
</dbReference>
<organism evidence="10">
    <name type="scientific">Roseihalotalea indica</name>
    <dbReference type="NCBI Taxonomy" id="2867963"/>
    <lineage>
        <taxon>Bacteria</taxon>
        <taxon>Pseudomonadati</taxon>
        <taxon>Bacteroidota</taxon>
        <taxon>Cytophagia</taxon>
        <taxon>Cytophagales</taxon>
        <taxon>Catalimonadaceae</taxon>
        <taxon>Roseihalotalea</taxon>
    </lineage>
</organism>
<feature type="DNA-binding region" description="OmpR/PhoB-type" evidence="7">
    <location>
        <begin position="124"/>
        <end position="224"/>
    </location>
</feature>
<gene>
    <name evidence="10" type="ORF">K4G66_12560</name>
</gene>
<keyword evidence="3" id="KW-0805">Transcription regulation</keyword>
<reference evidence="10" key="1">
    <citation type="journal article" date="2023" name="Comput. Struct. Biotechnol. J.">
        <title>Discovery of a novel marine Bacteroidetes with a rich repertoire of carbohydrate-active enzymes.</title>
        <authorList>
            <person name="Chen B."/>
            <person name="Liu G."/>
            <person name="Chen Q."/>
            <person name="Wang H."/>
            <person name="Liu L."/>
            <person name="Tang K."/>
        </authorList>
    </citation>
    <scope>NUCLEOTIDE SEQUENCE</scope>
    <source>
        <strain evidence="10">TK19036</strain>
    </source>
</reference>
<dbReference type="GO" id="GO:0032993">
    <property type="term" value="C:protein-DNA complex"/>
    <property type="evidence" value="ECO:0007669"/>
    <property type="project" value="TreeGrafter"/>
</dbReference>
<dbReference type="PROSITE" id="PS51755">
    <property type="entry name" value="OMPR_PHOB"/>
    <property type="match status" value="1"/>
</dbReference>
<evidence type="ECO:0000259" key="8">
    <source>
        <dbReference type="PROSITE" id="PS50110"/>
    </source>
</evidence>
<dbReference type="Gene3D" id="1.10.10.10">
    <property type="entry name" value="Winged helix-like DNA-binding domain superfamily/Winged helix DNA-binding domain"/>
    <property type="match status" value="1"/>
</dbReference>
<dbReference type="Gene3D" id="6.10.250.690">
    <property type="match status" value="1"/>
</dbReference>
<name>A0AA49GUW0_9BACT</name>
<dbReference type="CDD" id="cd17624">
    <property type="entry name" value="REC_OmpR_PmrA-like"/>
    <property type="match status" value="1"/>
</dbReference>
<evidence type="ECO:0000313" key="10">
    <source>
        <dbReference type="EMBL" id="WKN39524.1"/>
    </source>
</evidence>
<evidence type="ECO:0000256" key="1">
    <source>
        <dbReference type="ARBA" id="ARBA00022553"/>
    </source>
</evidence>
<keyword evidence="4 7" id="KW-0238">DNA-binding</keyword>
<dbReference type="InterPro" id="IPR039420">
    <property type="entry name" value="WalR-like"/>
</dbReference>
<dbReference type="GO" id="GO:0000976">
    <property type="term" value="F:transcription cis-regulatory region binding"/>
    <property type="evidence" value="ECO:0007669"/>
    <property type="project" value="TreeGrafter"/>
</dbReference>
<dbReference type="InterPro" id="IPR036388">
    <property type="entry name" value="WH-like_DNA-bd_sf"/>
</dbReference>
<dbReference type="EMBL" id="CP120682">
    <property type="protein sequence ID" value="WKN39524.1"/>
    <property type="molecule type" value="Genomic_DNA"/>
</dbReference>
<evidence type="ECO:0000256" key="3">
    <source>
        <dbReference type="ARBA" id="ARBA00023015"/>
    </source>
</evidence>
<evidence type="ECO:0000256" key="7">
    <source>
        <dbReference type="PROSITE-ProRule" id="PRU01091"/>
    </source>
</evidence>
<keyword evidence="1 6" id="KW-0597">Phosphoprotein</keyword>
<keyword evidence="2" id="KW-0902">Two-component regulatory system</keyword>
<keyword evidence="5" id="KW-0804">Transcription</keyword>
<reference evidence="10" key="2">
    <citation type="journal article" date="2024" name="Antonie Van Leeuwenhoek">
        <title>Roseihalotalea indica gen. nov., sp. nov., a halophilic Bacteroidetes from mesopelagic Southwest Indian Ocean with higher carbohydrate metabolic potential.</title>
        <authorList>
            <person name="Chen B."/>
            <person name="Zhang M."/>
            <person name="Lin D."/>
            <person name="Ye J."/>
            <person name="Tang K."/>
        </authorList>
    </citation>
    <scope>NUCLEOTIDE SEQUENCE</scope>
    <source>
        <strain evidence="10">TK19036</strain>
    </source>
</reference>
<dbReference type="InterPro" id="IPR011006">
    <property type="entry name" value="CheY-like_superfamily"/>
</dbReference>
<dbReference type="SMART" id="SM00862">
    <property type="entry name" value="Trans_reg_C"/>
    <property type="match status" value="1"/>
</dbReference>
<dbReference type="Gene3D" id="3.40.50.2300">
    <property type="match status" value="1"/>
</dbReference>
<evidence type="ECO:0000256" key="5">
    <source>
        <dbReference type="ARBA" id="ARBA00023163"/>
    </source>
</evidence>
<feature type="domain" description="Response regulatory" evidence="8">
    <location>
        <begin position="2"/>
        <end position="116"/>
    </location>
</feature>
<evidence type="ECO:0000256" key="4">
    <source>
        <dbReference type="ARBA" id="ARBA00023125"/>
    </source>
</evidence>
<dbReference type="SUPFAM" id="SSF52172">
    <property type="entry name" value="CheY-like"/>
    <property type="match status" value="1"/>
</dbReference>
<dbReference type="PANTHER" id="PTHR48111">
    <property type="entry name" value="REGULATOR OF RPOS"/>
    <property type="match status" value="1"/>
</dbReference>
<evidence type="ECO:0000259" key="9">
    <source>
        <dbReference type="PROSITE" id="PS51755"/>
    </source>
</evidence>
<dbReference type="AlphaFoldDB" id="A0AA49GUW0"/>